<evidence type="ECO:0000256" key="10">
    <source>
        <dbReference type="ARBA" id="ARBA00023154"/>
    </source>
</evidence>
<feature type="disulfide bond" evidence="17">
    <location>
        <begin position="206"/>
        <end position="250"/>
    </location>
</feature>
<evidence type="ECO:0000256" key="8">
    <source>
        <dbReference type="ARBA" id="ARBA00023002"/>
    </source>
</evidence>
<gene>
    <name evidence="20" type="ORF">B9G98_00681</name>
</gene>
<keyword evidence="9 14" id="KW-0520">NAD</keyword>
<evidence type="ECO:0000256" key="11">
    <source>
        <dbReference type="ARBA" id="ARBA00023157"/>
    </source>
</evidence>
<feature type="domain" description="Alanine dehydrogenase/pyridine nucleotide transhydrogenase N-terminal" evidence="19">
    <location>
        <begin position="15"/>
        <end position="149"/>
    </location>
</feature>
<dbReference type="RefSeq" id="XP_024663007.1">
    <property type="nucleotide sequence ID" value="XM_024807239.1"/>
</dbReference>
<dbReference type="PIRSF" id="PIRSF018250">
    <property type="entry name" value="Saccharopine_DH_Lys"/>
    <property type="match status" value="1"/>
</dbReference>
<dbReference type="GeneID" id="36514430"/>
<organism evidence="20 21">
    <name type="scientific">Wickerhamiella sorbophila</name>
    <dbReference type="NCBI Taxonomy" id="45607"/>
    <lineage>
        <taxon>Eukaryota</taxon>
        <taxon>Fungi</taxon>
        <taxon>Dikarya</taxon>
        <taxon>Ascomycota</taxon>
        <taxon>Saccharomycotina</taxon>
        <taxon>Dipodascomycetes</taxon>
        <taxon>Dipodascales</taxon>
        <taxon>Trichomonascaceae</taxon>
        <taxon>Wickerhamiella</taxon>
    </lineage>
</organism>
<evidence type="ECO:0000313" key="20">
    <source>
        <dbReference type="EMBL" id="PRT53061.1"/>
    </source>
</evidence>
<dbReference type="STRING" id="45607.A0A2T0FDK9"/>
<evidence type="ECO:0000259" key="18">
    <source>
        <dbReference type="SMART" id="SM01002"/>
    </source>
</evidence>
<keyword evidence="8 14" id="KW-0560">Oxidoreductase</keyword>
<dbReference type="Proteomes" id="UP000238350">
    <property type="component" value="Unassembled WGS sequence"/>
</dbReference>
<evidence type="ECO:0000256" key="5">
    <source>
        <dbReference type="ARBA" id="ARBA00012847"/>
    </source>
</evidence>
<dbReference type="Pfam" id="PF05222">
    <property type="entry name" value="AlaDh_PNT_N"/>
    <property type="match status" value="1"/>
</dbReference>
<name>A0A2T0FDK9_9ASCO</name>
<comment type="similarity">
    <text evidence="3 14">Belongs to the AlaDH/PNT family.</text>
</comment>
<keyword evidence="11" id="KW-1015">Disulfide bond</keyword>
<feature type="binding site" evidence="16">
    <location>
        <position position="252"/>
    </location>
    <ligand>
        <name>NAD(+)</name>
        <dbReference type="ChEBI" id="CHEBI:57540"/>
    </ligand>
</feature>
<comment type="function">
    <text evidence="1">Catalyzes the NAD(+)-dependent cleavage of saccharopine to L-lysine and 2-oxoglutarate, the final step in the alpha-aminoadipate (AAA) pathway for lysin biosynthesis.</text>
</comment>
<proteinExistence type="inferred from homology"/>
<evidence type="ECO:0000256" key="15">
    <source>
        <dbReference type="PIRSR" id="PIRSR018250-1"/>
    </source>
</evidence>
<dbReference type="AlphaFoldDB" id="A0A2T0FDK9"/>
<comment type="caution">
    <text evidence="20">The sequence shown here is derived from an EMBL/GenBank/DDBJ whole genome shotgun (WGS) entry which is preliminary data.</text>
</comment>
<dbReference type="FunFam" id="3.40.50.720:FF:000627">
    <property type="entry name" value="Saccharopine dehydrogenase [NAD(+), L-lysine-forming]"/>
    <property type="match status" value="1"/>
</dbReference>
<dbReference type="Gene3D" id="3.40.50.720">
    <property type="entry name" value="NAD(P)-binding Rossmann-like Domain"/>
    <property type="match status" value="2"/>
</dbReference>
<evidence type="ECO:0000256" key="12">
    <source>
        <dbReference type="ARBA" id="ARBA00033228"/>
    </source>
</evidence>
<evidence type="ECO:0000256" key="13">
    <source>
        <dbReference type="ARBA" id="ARBA00047860"/>
    </source>
</evidence>
<dbReference type="GO" id="GO:0004754">
    <property type="term" value="F:saccharopine dehydrogenase (NAD+, L-lysine-forming) activity"/>
    <property type="evidence" value="ECO:0007669"/>
    <property type="project" value="UniProtKB-EC"/>
</dbReference>
<comment type="pathway">
    <text evidence="2 14">Amino-acid biosynthesis; L-lysine biosynthesis via AAA pathway; L-lysine from L-alpha-aminoadipate (fungal route): step 3/3.</text>
</comment>
<dbReference type="SMART" id="SM01002">
    <property type="entry name" value="AlaDh_PNT_C"/>
    <property type="match status" value="1"/>
</dbReference>
<feature type="active site" description="Proton acceptor" evidence="15">
    <location>
        <position position="85"/>
    </location>
</feature>
<feature type="binding site" evidence="16">
    <location>
        <position position="232"/>
    </location>
    <ligand>
        <name>NAD(+)</name>
        <dbReference type="ChEBI" id="CHEBI:57540"/>
    </ligand>
</feature>
<dbReference type="EC" id="1.5.1.7" evidence="5 14"/>
<keyword evidence="21" id="KW-1185">Reference proteome</keyword>
<evidence type="ECO:0000259" key="19">
    <source>
        <dbReference type="SMART" id="SM01003"/>
    </source>
</evidence>
<dbReference type="InterPro" id="IPR027281">
    <property type="entry name" value="Lys1"/>
</dbReference>
<evidence type="ECO:0000256" key="3">
    <source>
        <dbReference type="ARBA" id="ARBA00005689"/>
    </source>
</evidence>
<evidence type="ECO:0000256" key="7">
    <source>
        <dbReference type="ARBA" id="ARBA00022605"/>
    </source>
</evidence>
<dbReference type="InterPro" id="IPR036291">
    <property type="entry name" value="NAD(P)-bd_dom_sf"/>
</dbReference>
<dbReference type="UniPathway" id="UPA00033">
    <property type="reaction ID" value="UER00034"/>
</dbReference>
<reference evidence="20 21" key="1">
    <citation type="submission" date="2017-04" db="EMBL/GenBank/DDBJ databases">
        <title>Genome sequencing of [Candida] sorbophila.</title>
        <authorList>
            <person name="Ahn J.O."/>
        </authorList>
    </citation>
    <scope>NUCLEOTIDE SEQUENCE [LARGE SCALE GENOMIC DNA]</scope>
    <source>
        <strain evidence="20 21">DS02</strain>
    </source>
</reference>
<comment type="catalytic activity">
    <reaction evidence="13 14">
        <text>L-saccharopine + NAD(+) + H2O = L-lysine + 2-oxoglutarate + NADH + H(+)</text>
        <dbReference type="Rhea" id="RHEA:12440"/>
        <dbReference type="ChEBI" id="CHEBI:15377"/>
        <dbReference type="ChEBI" id="CHEBI:15378"/>
        <dbReference type="ChEBI" id="CHEBI:16810"/>
        <dbReference type="ChEBI" id="CHEBI:32551"/>
        <dbReference type="ChEBI" id="CHEBI:57540"/>
        <dbReference type="ChEBI" id="CHEBI:57945"/>
        <dbReference type="ChEBI" id="CHEBI:57951"/>
        <dbReference type="EC" id="1.5.1.7"/>
    </reaction>
</comment>
<feature type="binding site" evidence="16">
    <location>
        <begin position="319"/>
        <end position="322"/>
    </location>
    <ligand>
        <name>NAD(+)</name>
        <dbReference type="ChEBI" id="CHEBI:57540"/>
    </ligand>
</feature>
<feature type="active site" description="Proton donor" evidence="15">
    <location>
        <position position="103"/>
    </location>
</feature>
<dbReference type="SUPFAM" id="SSF52283">
    <property type="entry name" value="Formate/glycerate dehydrogenase catalytic domain-like"/>
    <property type="match status" value="1"/>
</dbReference>
<evidence type="ECO:0000256" key="2">
    <source>
        <dbReference type="ARBA" id="ARBA00004884"/>
    </source>
</evidence>
<feature type="binding site" evidence="16">
    <location>
        <position position="137"/>
    </location>
    <ligand>
        <name>NAD(+)</name>
        <dbReference type="ChEBI" id="CHEBI:57540"/>
    </ligand>
</feature>
<dbReference type="OrthoDB" id="265306at2759"/>
<keyword evidence="7 14" id="KW-0028">Amino-acid biosynthesis</keyword>
<dbReference type="SUPFAM" id="SSF51735">
    <property type="entry name" value="NAD(P)-binding Rossmann-fold domains"/>
    <property type="match status" value="1"/>
</dbReference>
<evidence type="ECO:0000256" key="9">
    <source>
        <dbReference type="ARBA" id="ARBA00023027"/>
    </source>
</evidence>
<evidence type="ECO:0000256" key="6">
    <source>
        <dbReference type="ARBA" id="ARBA00021221"/>
    </source>
</evidence>
<evidence type="ECO:0000256" key="16">
    <source>
        <dbReference type="PIRSR" id="PIRSR018250-3"/>
    </source>
</evidence>
<evidence type="ECO:0000313" key="21">
    <source>
        <dbReference type="Proteomes" id="UP000238350"/>
    </source>
</evidence>
<dbReference type="InterPro" id="IPR007698">
    <property type="entry name" value="AlaDH/PNT_NAD(H)-bd"/>
</dbReference>
<dbReference type="FunFam" id="3.40.50.720:FF:000217">
    <property type="entry name" value="Saccharopine dehydrogenase [NAD(+), L-lysine-forming]"/>
    <property type="match status" value="1"/>
</dbReference>
<dbReference type="GO" id="GO:0019878">
    <property type="term" value="P:lysine biosynthetic process via aminoadipic acid"/>
    <property type="evidence" value="ECO:0007669"/>
    <property type="project" value="UniProtKB-UniPathway"/>
</dbReference>
<dbReference type="InterPro" id="IPR051168">
    <property type="entry name" value="AASS"/>
</dbReference>
<dbReference type="PANTHER" id="PTHR11133">
    <property type="entry name" value="SACCHAROPINE DEHYDROGENASE"/>
    <property type="match status" value="1"/>
</dbReference>
<evidence type="ECO:0000256" key="4">
    <source>
        <dbReference type="ARBA" id="ARBA00011245"/>
    </source>
</evidence>
<evidence type="ECO:0000256" key="1">
    <source>
        <dbReference type="ARBA" id="ARBA00004078"/>
    </source>
</evidence>
<dbReference type="GO" id="GO:0005737">
    <property type="term" value="C:cytoplasm"/>
    <property type="evidence" value="ECO:0007669"/>
    <property type="project" value="TreeGrafter"/>
</dbReference>
<dbReference type="CDD" id="cd12188">
    <property type="entry name" value="SDH"/>
    <property type="match status" value="1"/>
</dbReference>
<accession>A0A2T0FDK9</accession>
<sequence length="373" mass="41516">MDDSNFHLTTMVTIHLRSETKPMEHRSALTPTTARKLKDAGYEVLIERSPTRIFDDKEFEDQGLELVPEHSWKTAPKDRIILGLKELEEEDFPLIHKHVSFAHCYKDQAGWEKVLARYPAGKGTLYDLEFLQDESGRRVAAFGFYAGFAGAALGVQDWIARVTEDKPLVPVEHYPNEGVLVDELKAALAKVGKTPKVLVIGALGRCGKGAVDLCQKIGIPDSKIVKWDMAETAKGGPFHEIVDADIFVNCIYLSQPIPKFVTMKELNDPKRNLRVIVDVSADTTNPHNPIPVYTVATTFDKPTVPVDVTEGPSLDVISIDHLPSLLPREASEFFSADLLPSLLQLKEIDSARVWTDAKKLFDHHVARLPAGSY</sequence>
<protein>
    <recommendedName>
        <fullName evidence="6 14">Saccharopine dehydrogenase [NAD(+), L-lysine-forming]</fullName>
        <shortName evidence="14">SDH</shortName>
        <ecNumber evidence="5 14">1.5.1.7</ecNumber>
    </recommendedName>
    <alternativeName>
        <fullName evidence="12 14">Lysine--2-oxoglutarate reductase</fullName>
    </alternativeName>
</protein>
<keyword evidence="10 14" id="KW-0457">Lysine biosynthesis</keyword>
<comment type="subunit">
    <text evidence="4">Monomer.</text>
</comment>
<dbReference type="PANTHER" id="PTHR11133:SF23">
    <property type="entry name" value="SACCHAROPINE DEHYDROGENASE [NAD(+), L-LYSINE-FORMING]"/>
    <property type="match status" value="1"/>
</dbReference>
<feature type="binding site" evidence="16">
    <location>
        <position position="228"/>
    </location>
    <ligand>
        <name>NAD(+)</name>
        <dbReference type="ChEBI" id="CHEBI:57540"/>
    </ligand>
</feature>
<evidence type="ECO:0000256" key="17">
    <source>
        <dbReference type="PIRSR" id="PIRSR018250-4"/>
    </source>
</evidence>
<feature type="binding site" evidence="16">
    <location>
        <position position="279"/>
    </location>
    <ligand>
        <name>NAD(+)</name>
        <dbReference type="ChEBI" id="CHEBI:57540"/>
    </ligand>
</feature>
<feature type="domain" description="Alanine dehydrogenase/pyridine nucleotide transhydrogenase NAD(H)-binding" evidence="18">
    <location>
        <begin position="180"/>
        <end position="318"/>
    </location>
</feature>
<dbReference type="InterPro" id="IPR007886">
    <property type="entry name" value="AlaDH/PNT_N"/>
</dbReference>
<dbReference type="SMART" id="SM01003">
    <property type="entry name" value="AlaDh_PNT_N"/>
    <property type="match status" value="1"/>
</dbReference>
<dbReference type="EMBL" id="NDIQ01000001">
    <property type="protein sequence ID" value="PRT53061.1"/>
    <property type="molecule type" value="Genomic_DNA"/>
</dbReference>
<evidence type="ECO:0000256" key="14">
    <source>
        <dbReference type="PIRNR" id="PIRNR018250"/>
    </source>
</evidence>
<feature type="binding site" evidence="16">
    <location>
        <begin position="204"/>
        <end position="205"/>
    </location>
    <ligand>
        <name>NAD(+)</name>
        <dbReference type="ChEBI" id="CHEBI:57540"/>
    </ligand>
</feature>